<dbReference type="CDD" id="cd04301">
    <property type="entry name" value="NAT_SF"/>
    <property type="match status" value="1"/>
</dbReference>
<name>A0A9X4MYV0_9FLAO</name>
<organism evidence="2 3">
    <name type="scientific">Profundicola chukchiensis</name>
    <dbReference type="NCBI Taxonomy" id="2961959"/>
    <lineage>
        <taxon>Bacteria</taxon>
        <taxon>Pseudomonadati</taxon>
        <taxon>Bacteroidota</taxon>
        <taxon>Flavobacteriia</taxon>
        <taxon>Flavobacteriales</taxon>
        <taxon>Weeksellaceae</taxon>
        <taxon>Profundicola</taxon>
    </lineage>
</organism>
<dbReference type="SUPFAM" id="SSF55729">
    <property type="entry name" value="Acyl-CoA N-acyltransferases (Nat)"/>
    <property type="match status" value="1"/>
</dbReference>
<protein>
    <submittedName>
        <fullName evidence="2">GNAT family N-acetyltransferase</fullName>
        <ecNumber evidence="2">2.3.1.-</ecNumber>
    </submittedName>
</protein>
<dbReference type="InterPro" id="IPR016181">
    <property type="entry name" value="Acyl_CoA_acyltransferase"/>
</dbReference>
<reference evidence="2" key="1">
    <citation type="submission" date="2022-07" db="EMBL/GenBank/DDBJ databases">
        <title>Description and genome-wide analysis of Profundicola chukchiensis gen. nov., sp. nov., marine bacteria isolated from bottom sediments of the Chukchi Sea.</title>
        <authorList>
            <person name="Romanenko L."/>
            <person name="Otstavnykh N."/>
            <person name="Kurilenko V."/>
            <person name="Eremeev V."/>
            <person name="Velansky P."/>
            <person name="Mikhailov V."/>
            <person name="Isaeva M."/>
        </authorList>
    </citation>
    <scope>NUCLEOTIDE SEQUENCE</scope>
    <source>
        <strain evidence="2">KMM 9713</strain>
    </source>
</reference>
<feature type="domain" description="N-acetyltransferase" evidence="1">
    <location>
        <begin position="7"/>
        <end position="147"/>
    </location>
</feature>
<comment type="caution">
    <text evidence="2">The sequence shown here is derived from an EMBL/GenBank/DDBJ whole genome shotgun (WGS) entry which is preliminary data.</text>
</comment>
<keyword evidence="3" id="KW-1185">Reference proteome</keyword>
<dbReference type="RefSeq" id="WP_304416882.1">
    <property type="nucleotide sequence ID" value="NZ_JANAIE010000003.1"/>
</dbReference>
<accession>A0A9X4MYV0</accession>
<evidence type="ECO:0000313" key="2">
    <source>
        <dbReference type="EMBL" id="MDG4945422.1"/>
    </source>
</evidence>
<dbReference type="InterPro" id="IPR000182">
    <property type="entry name" value="GNAT_dom"/>
</dbReference>
<dbReference type="AlphaFoldDB" id="A0A9X4MYV0"/>
<dbReference type="PROSITE" id="PS51186">
    <property type="entry name" value="GNAT"/>
    <property type="match status" value="1"/>
</dbReference>
<dbReference type="Gene3D" id="3.40.630.30">
    <property type="match status" value="1"/>
</dbReference>
<keyword evidence="2" id="KW-0808">Transferase</keyword>
<proteinExistence type="predicted"/>
<dbReference type="EC" id="2.3.1.-" evidence="2"/>
<sequence length="147" mass="16967">MITWHFKKFEDLTTTELYNIIQLRIEVFVIEQNAPYQDCDGKDFESLHMYGTIGDKVVAYARGIPAGITYDEPCLGRVVTSPEYRGKKYGAHVVMLALEAMKTNFKTSNCRISAQLYLQEFYESYGFVRVSDVYLEDGLPHVEMLRD</sequence>
<evidence type="ECO:0000313" key="3">
    <source>
        <dbReference type="Proteomes" id="UP001152599"/>
    </source>
</evidence>
<dbReference type="EMBL" id="JANCMU010000001">
    <property type="protein sequence ID" value="MDG4945422.1"/>
    <property type="molecule type" value="Genomic_DNA"/>
</dbReference>
<dbReference type="GO" id="GO:0016747">
    <property type="term" value="F:acyltransferase activity, transferring groups other than amino-acyl groups"/>
    <property type="evidence" value="ECO:0007669"/>
    <property type="project" value="InterPro"/>
</dbReference>
<dbReference type="Proteomes" id="UP001152599">
    <property type="component" value="Unassembled WGS sequence"/>
</dbReference>
<dbReference type="Pfam" id="PF13673">
    <property type="entry name" value="Acetyltransf_10"/>
    <property type="match status" value="1"/>
</dbReference>
<keyword evidence="2" id="KW-0012">Acyltransferase</keyword>
<gene>
    <name evidence="2" type="ORF">NMK71_03265</name>
</gene>
<evidence type="ECO:0000259" key="1">
    <source>
        <dbReference type="PROSITE" id="PS51186"/>
    </source>
</evidence>